<feature type="domain" description="HTH tetR-type" evidence="3">
    <location>
        <begin position="9"/>
        <end position="69"/>
    </location>
</feature>
<dbReference type="OrthoDB" id="9812484at2"/>
<evidence type="ECO:0000313" key="10">
    <source>
        <dbReference type="Proteomes" id="UP000095597"/>
    </source>
</evidence>
<dbReference type="InterPro" id="IPR001647">
    <property type="entry name" value="HTH_TetR"/>
</dbReference>
<dbReference type="Gene3D" id="1.10.357.10">
    <property type="entry name" value="Tetracycline Repressor, domain 2"/>
    <property type="match status" value="1"/>
</dbReference>
<dbReference type="Proteomes" id="UP000724058">
    <property type="component" value="Unassembled WGS sequence"/>
</dbReference>
<accession>A0A174DDA3</accession>
<dbReference type="GeneID" id="93136108"/>
<evidence type="ECO:0000313" key="9">
    <source>
        <dbReference type="Proteomes" id="UP000095439"/>
    </source>
</evidence>
<evidence type="ECO:0000313" key="8">
    <source>
        <dbReference type="Proteomes" id="UP000095380"/>
    </source>
</evidence>
<evidence type="ECO:0000313" key="6">
    <source>
        <dbReference type="EMBL" id="CUO27017.1"/>
    </source>
</evidence>
<evidence type="ECO:0000259" key="3">
    <source>
        <dbReference type="PROSITE" id="PS50977"/>
    </source>
</evidence>
<dbReference type="EMBL" id="CYXO01000017">
    <property type="protein sequence ID" value="CUN20755.1"/>
    <property type="molecule type" value="Genomic_DNA"/>
</dbReference>
<dbReference type="AlphaFoldDB" id="A0A174DDA3"/>
<feature type="DNA-binding region" description="H-T-H motif" evidence="2">
    <location>
        <begin position="32"/>
        <end position="51"/>
    </location>
</feature>
<proteinExistence type="predicted"/>
<reference evidence="7" key="2">
    <citation type="journal article" date="2020" name="Cell Host Microbe">
        <title>Functional and Genomic Variation between Human-Derived Isolates of Lachnospiraceae Reveals Inter- and Intra-Species Diversity.</title>
        <authorList>
            <person name="Sorbara M.T."/>
            <person name="Littmann E.R."/>
            <person name="Fontana E."/>
            <person name="Moody T.U."/>
            <person name="Kohout C.E."/>
            <person name="Gjonbalaj M."/>
            <person name="Eaton V."/>
            <person name="Seok R."/>
            <person name="Leiner I.M."/>
            <person name="Pamer E.G."/>
        </authorList>
    </citation>
    <scope>NUCLEOTIDE SEQUENCE</scope>
    <source>
        <strain evidence="7">MSK.10.16</strain>
    </source>
</reference>
<evidence type="ECO:0000313" key="5">
    <source>
        <dbReference type="EMBL" id="CUO23464.1"/>
    </source>
</evidence>
<dbReference type="InterPro" id="IPR009057">
    <property type="entry name" value="Homeodomain-like_sf"/>
</dbReference>
<organism evidence="5 8">
    <name type="scientific">Dorea longicatena</name>
    <dbReference type="NCBI Taxonomy" id="88431"/>
    <lineage>
        <taxon>Bacteria</taxon>
        <taxon>Bacillati</taxon>
        <taxon>Bacillota</taxon>
        <taxon>Clostridia</taxon>
        <taxon>Lachnospirales</taxon>
        <taxon>Lachnospiraceae</taxon>
        <taxon>Dorea</taxon>
    </lineage>
</organism>
<name>A0A174DDA3_9FIRM</name>
<dbReference type="InterPro" id="IPR050624">
    <property type="entry name" value="HTH-type_Tx_Regulator"/>
</dbReference>
<reference evidence="8 9" key="1">
    <citation type="submission" date="2015-09" db="EMBL/GenBank/DDBJ databases">
        <authorList>
            <consortium name="Pathogen Informatics"/>
        </authorList>
    </citation>
    <scope>NUCLEOTIDE SEQUENCE [LARGE SCALE GENOMIC DNA]</scope>
    <source>
        <strain evidence="5 8">2789STDY5608851</strain>
        <strain evidence="6 9">2789STDY5608866</strain>
        <strain evidence="4 10">2789STDY5834961</strain>
    </source>
</reference>
<dbReference type="EMBL" id="JAAIOD010000011">
    <property type="protein sequence ID" value="NSE58328.1"/>
    <property type="molecule type" value="Genomic_DNA"/>
</dbReference>
<dbReference type="SUPFAM" id="SSF46689">
    <property type="entry name" value="Homeodomain-like"/>
    <property type="match status" value="1"/>
</dbReference>
<evidence type="ECO:0000256" key="2">
    <source>
        <dbReference type="PROSITE-ProRule" id="PRU00335"/>
    </source>
</evidence>
<evidence type="ECO:0000313" key="7">
    <source>
        <dbReference type="EMBL" id="NSE58328.1"/>
    </source>
</evidence>
<dbReference type="PANTHER" id="PTHR43479:SF11">
    <property type="entry name" value="ACREF_ENVCD OPERON REPRESSOR-RELATED"/>
    <property type="match status" value="1"/>
</dbReference>
<dbReference type="Pfam" id="PF00440">
    <property type="entry name" value="TetR_N"/>
    <property type="match status" value="1"/>
</dbReference>
<evidence type="ECO:0000313" key="4">
    <source>
        <dbReference type="EMBL" id="CUN20755.1"/>
    </source>
</evidence>
<dbReference type="PRINTS" id="PR00455">
    <property type="entry name" value="HTHTETR"/>
</dbReference>
<sequence length="196" mass="22742">MEIETDNKKSVKGRIVTAAWQLFYEKGYNGTTVDDIIELSGTSKGSFYYYFNTKDELLNTLSIILDDNYEVLKTKMDPDMNCYEKLLYLNYEAHSMMEEKISIDLLASLYSTQLVAQGHRSLLDQNRTYYKLISSVIDEGQKRGEISDEVPVNELVRYYSMCERALVSDWCLNKGAYSLGEYSKQCMPIMLEHFKK</sequence>
<dbReference type="EMBL" id="CYYM01000009">
    <property type="protein sequence ID" value="CUO23464.1"/>
    <property type="molecule type" value="Genomic_DNA"/>
</dbReference>
<gene>
    <name evidence="5" type="primary">ttgR</name>
    <name evidence="5" type="ORF">ERS852408_01736</name>
    <name evidence="6" type="ORF">ERS852423_02754</name>
    <name evidence="4" type="ORF">ERS852573_02478</name>
    <name evidence="7" type="ORF">G4332_09400</name>
</gene>
<dbReference type="EMBL" id="CYYY01000019">
    <property type="protein sequence ID" value="CUO27017.1"/>
    <property type="molecule type" value="Genomic_DNA"/>
</dbReference>
<dbReference type="PANTHER" id="PTHR43479">
    <property type="entry name" value="ACREF/ENVCD OPERON REPRESSOR-RELATED"/>
    <property type="match status" value="1"/>
</dbReference>
<dbReference type="RefSeq" id="WP_006426397.1">
    <property type="nucleotide sequence ID" value="NZ_CABIWY010000019.1"/>
</dbReference>
<dbReference type="PROSITE" id="PS50977">
    <property type="entry name" value="HTH_TETR_2"/>
    <property type="match status" value="1"/>
</dbReference>
<dbReference type="Proteomes" id="UP000095439">
    <property type="component" value="Unassembled WGS sequence"/>
</dbReference>
<dbReference type="SUPFAM" id="SSF48498">
    <property type="entry name" value="Tetracyclin repressor-like, C-terminal domain"/>
    <property type="match status" value="1"/>
</dbReference>
<dbReference type="Proteomes" id="UP000095380">
    <property type="component" value="Unassembled WGS sequence"/>
</dbReference>
<reference evidence="7" key="3">
    <citation type="submission" date="2020-02" db="EMBL/GenBank/DDBJ databases">
        <authorList>
            <person name="Littmann E."/>
            <person name="Sorbara M."/>
        </authorList>
    </citation>
    <scope>NUCLEOTIDE SEQUENCE</scope>
    <source>
        <strain evidence="7">MSK.10.16</strain>
    </source>
</reference>
<dbReference type="GO" id="GO:0003677">
    <property type="term" value="F:DNA binding"/>
    <property type="evidence" value="ECO:0007669"/>
    <property type="project" value="UniProtKB-UniRule"/>
</dbReference>
<evidence type="ECO:0000256" key="1">
    <source>
        <dbReference type="ARBA" id="ARBA00023125"/>
    </source>
</evidence>
<keyword evidence="1 2" id="KW-0238">DNA-binding</keyword>
<dbReference type="Proteomes" id="UP000095597">
    <property type="component" value="Unassembled WGS sequence"/>
</dbReference>
<dbReference type="InterPro" id="IPR036271">
    <property type="entry name" value="Tet_transcr_reg_TetR-rel_C_sf"/>
</dbReference>
<protein>
    <submittedName>
        <fullName evidence="7">TetR/AcrR family transcriptional regulator</fullName>
    </submittedName>
    <submittedName>
        <fullName evidence="5">Toluene efflux pump ttgABC operon repressor</fullName>
    </submittedName>
</protein>